<dbReference type="PRINTS" id="PR00465">
    <property type="entry name" value="EP450IV"/>
</dbReference>
<keyword evidence="5" id="KW-0349">Heme</keyword>
<dbReference type="InterPro" id="IPR001128">
    <property type="entry name" value="Cyt_P450"/>
</dbReference>
<dbReference type="CDD" id="cd11041">
    <property type="entry name" value="CYP503A1-like"/>
    <property type="match status" value="1"/>
</dbReference>
<evidence type="ECO:0000256" key="1">
    <source>
        <dbReference type="ARBA" id="ARBA00001971"/>
    </source>
</evidence>
<comment type="cofactor">
    <cofactor evidence="1 5">
        <name>heme</name>
        <dbReference type="ChEBI" id="CHEBI:30413"/>
    </cofactor>
</comment>
<reference evidence="6 7" key="1">
    <citation type="submission" date="2020-12" db="EMBL/GenBank/DDBJ databases">
        <title>Metabolic potential, ecology and presence of endohyphal bacteria is reflected in genomic diversity of Mucoromycotina.</title>
        <authorList>
            <person name="Muszewska A."/>
            <person name="Okrasinska A."/>
            <person name="Steczkiewicz K."/>
            <person name="Drgas O."/>
            <person name="Orlowska M."/>
            <person name="Perlinska-Lenart U."/>
            <person name="Aleksandrzak-Piekarczyk T."/>
            <person name="Szatraj K."/>
            <person name="Zielenkiewicz U."/>
            <person name="Pilsyk S."/>
            <person name="Malc E."/>
            <person name="Mieczkowski P."/>
            <person name="Kruszewska J.S."/>
            <person name="Biernat P."/>
            <person name="Pawlowska J."/>
        </authorList>
    </citation>
    <scope>NUCLEOTIDE SEQUENCE [LARGE SCALE GENOMIC DNA]</scope>
    <source>
        <strain evidence="6 7">CBS 142.35</strain>
    </source>
</reference>
<protein>
    <recommendedName>
        <fullName evidence="8">Cytochrome P450</fullName>
    </recommendedName>
</protein>
<dbReference type="PANTHER" id="PTHR46206">
    <property type="entry name" value="CYTOCHROME P450"/>
    <property type="match status" value="1"/>
</dbReference>
<dbReference type="GO" id="GO:0004497">
    <property type="term" value="F:monooxygenase activity"/>
    <property type="evidence" value="ECO:0007669"/>
    <property type="project" value="InterPro"/>
</dbReference>
<evidence type="ECO:0000313" key="7">
    <source>
        <dbReference type="Proteomes" id="UP000646827"/>
    </source>
</evidence>
<comment type="caution">
    <text evidence="6">The sequence shown here is derived from an EMBL/GenBank/DDBJ whole genome shotgun (WGS) entry which is preliminary data.</text>
</comment>
<evidence type="ECO:0000256" key="2">
    <source>
        <dbReference type="ARBA" id="ARBA00010617"/>
    </source>
</evidence>
<evidence type="ECO:0000313" key="6">
    <source>
        <dbReference type="EMBL" id="KAG2220279.1"/>
    </source>
</evidence>
<name>A0A8H7S088_9FUNG</name>
<dbReference type="GO" id="GO:0016705">
    <property type="term" value="F:oxidoreductase activity, acting on paired donors, with incorporation or reduction of molecular oxygen"/>
    <property type="evidence" value="ECO:0007669"/>
    <property type="project" value="InterPro"/>
</dbReference>
<feature type="binding site" description="axial binding residue" evidence="5">
    <location>
        <position position="504"/>
    </location>
    <ligand>
        <name>heme</name>
        <dbReference type="ChEBI" id="CHEBI:30413"/>
    </ligand>
    <ligandPart>
        <name>Fe</name>
        <dbReference type="ChEBI" id="CHEBI:18248"/>
    </ligandPart>
</feature>
<evidence type="ECO:0000256" key="3">
    <source>
        <dbReference type="ARBA" id="ARBA00022723"/>
    </source>
</evidence>
<dbReference type="GO" id="GO:0005506">
    <property type="term" value="F:iron ion binding"/>
    <property type="evidence" value="ECO:0007669"/>
    <property type="project" value="InterPro"/>
</dbReference>
<dbReference type="EMBL" id="JAEPRB010000146">
    <property type="protein sequence ID" value="KAG2220279.1"/>
    <property type="molecule type" value="Genomic_DNA"/>
</dbReference>
<dbReference type="InterPro" id="IPR002403">
    <property type="entry name" value="Cyt_P450_E_grp-IV"/>
</dbReference>
<dbReference type="Pfam" id="PF00067">
    <property type="entry name" value="p450"/>
    <property type="match status" value="1"/>
</dbReference>
<evidence type="ECO:0008006" key="8">
    <source>
        <dbReference type="Google" id="ProtNLM"/>
    </source>
</evidence>
<dbReference type="Proteomes" id="UP000646827">
    <property type="component" value="Unassembled WGS sequence"/>
</dbReference>
<dbReference type="GO" id="GO:0020037">
    <property type="term" value="F:heme binding"/>
    <property type="evidence" value="ECO:0007669"/>
    <property type="project" value="InterPro"/>
</dbReference>
<organism evidence="6 7">
    <name type="scientific">Circinella minor</name>
    <dbReference type="NCBI Taxonomy" id="1195481"/>
    <lineage>
        <taxon>Eukaryota</taxon>
        <taxon>Fungi</taxon>
        <taxon>Fungi incertae sedis</taxon>
        <taxon>Mucoromycota</taxon>
        <taxon>Mucoromycotina</taxon>
        <taxon>Mucoromycetes</taxon>
        <taxon>Mucorales</taxon>
        <taxon>Lichtheimiaceae</taxon>
        <taxon>Circinella</taxon>
    </lineage>
</organism>
<sequence length="557" mass="63765">MVFYFKFSGENTIPSIWNQGIGILTSISTTILKQQQNVVERGGDRKQLTLMTIASGVLGAYAVWKIKRHFWGENKKWSPSEVKLVPGGLPYFGHYFELSSDPIGFIKRCKAENGPVFILQINGKMIYVLTGPLIYEEMLKKRKLYSFSLGLESFLPMRRALKISYDHKYKGEQLERRDKNPVIYPIQHNFKADQISAFSERIQLGLNKVLEEQLKLEKGEKIIMPLWDILSTSISQISCLAFAGRNIAYNQELVVEMANFTRKLQKIGMVLMTFPDWIANLIIKRYLSVESQLDLIMDLIVPEMQKMRSGEISDDSEPTYISMVLNLPKADGQRRTPKEAAFYFRYIVMASIHTTTQYTSFALHELACRPALVAALRTEIESLDKKTPETIGEIRLMDSFLREVLRFNSHILGLHHKTTQDALLPSTGQIIPKDSLVLAALLDSHMNPEIMTETTNLESSTSPLNQFDAYRYMSAKQEYDDSNNMRSSTISHELLTFGMFSHACPGRYFAVNEIKYILAQFIIRYNITTQTGKRAEDFIFGGMSRFPPREPLVFEGR</sequence>
<dbReference type="OrthoDB" id="1844152at2759"/>
<keyword evidence="4 5" id="KW-0408">Iron</keyword>
<evidence type="ECO:0000256" key="5">
    <source>
        <dbReference type="PIRSR" id="PIRSR602403-1"/>
    </source>
</evidence>
<proteinExistence type="inferred from homology"/>
<dbReference type="Gene3D" id="1.10.630.10">
    <property type="entry name" value="Cytochrome P450"/>
    <property type="match status" value="1"/>
</dbReference>
<comment type="similarity">
    <text evidence="2">Belongs to the cytochrome P450 family.</text>
</comment>
<keyword evidence="3 5" id="KW-0479">Metal-binding</keyword>
<evidence type="ECO:0000256" key="4">
    <source>
        <dbReference type="ARBA" id="ARBA00023004"/>
    </source>
</evidence>
<gene>
    <name evidence="6" type="ORF">INT45_009894</name>
</gene>
<dbReference type="AlphaFoldDB" id="A0A8H7S088"/>
<keyword evidence="7" id="KW-1185">Reference proteome</keyword>
<accession>A0A8H7S088</accession>
<dbReference type="SUPFAM" id="SSF48264">
    <property type="entry name" value="Cytochrome P450"/>
    <property type="match status" value="1"/>
</dbReference>
<dbReference type="InterPro" id="IPR036396">
    <property type="entry name" value="Cyt_P450_sf"/>
</dbReference>